<sequence>MAAINDPATAIVNIDFFRRMFAISPSFRMTHSWSRSMPHDRAFVDKMLIYNGLCLSPSGQGREDHFLVTGVKFNLMTNLRQIRVGFDEISILNGTIRVKNSKFFIKINVFK</sequence>
<protein>
    <submittedName>
        <fullName evidence="1">Uncharacterized protein</fullName>
    </submittedName>
</protein>
<dbReference type="AlphaFoldDB" id="A0A7W4J2Y2"/>
<dbReference type="Proteomes" id="UP000577891">
    <property type="component" value="Unassembled WGS sequence"/>
</dbReference>
<evidence type="ECO:0000313" key="2">
    <source>
        <dbReference type="Proteomes" id="UP000577891"/>
    </source>
</evidence>
<evidence type="ECO:0000313" key="1">
    <source>
        <dbReference type="EMBL" id="MBB2173483.1"/>
    </source>
</evidence>
<organism evidence="1 2">
    <name type="scientific">Gluconacetobacter asukensis</name>
    <dbReference type="NCBI Taxonomy" id="1017181"/>
    <lineage>
        <taxon>Bacteria</taxon>
        <taxon>Pseudomonadati</taxon>
        <taxon>Pseudomonadota</taxon>
        <taxon>Alphaproteobacteria</taxon>
        <taxon>Acetobacterales</taxon>
        <taxon>Acetobacteraceae</taxon>
        <taxon>Gluconacetobacter</taxon>
    </lineage>
</organism>
<accession>A0A7W4J2Y2</accession>
<dbReference type="EMBL" id="JABEQE010000015">
    <property type="protein sequence ID" value="MBB2173483.1"/>
    <property type="molecule type" value="Genomic_DNA"/>
</dbReference>
<name>A0A7W4J2Y2_9PROT</name>
<dbReference type="RefSeq" id="WP_182980007.1">
    <property type="nucleotide sequence ID" value="NZ_JABEQE010000015.1"/>
</dbReference>
<gene>
    <name evidence="1" type="ORF">HLH35_15385</name>
</gene>
<comment type="caution">
    <text evidence="1">The sequence shown here is derived from an EMBL/GenBank/DDBJ whole genome shotgun (WGS) entry which is preliminary data.</text>
</comment>
<keyword evidence="2" id="KW-1185">Reference proteome</keyword>
<proteinExistence type="predicted"/>
<reference evidence="1 2" key="1">
    <citation type="submission" date="2020-04" db="EMBL/GenBank/DDBJ databases">
        <title>Description of novel Gluconacetobacter.</title>
        <authorList>
            <person name="Sombolestani A."/>
        </authorList>
    </citation>
    <scope>NUCLEOTIDE SEQUENCE [LARGE SCALE GENOMIC DNA]</scope>
    <source>
        <strain evidence="1 2">LMG 27724</strain>
    </source>
</reference>